<dbReference type="GO" id="GO:0072344">
    <property type="term" value="P:rescue of stalled ribosome"/>
    <property type="evidence" value="ECO:0007669"/>
    <property type="project" value="InterPro"/>
</dbReference>
<dbReference type="SMART" id="SM01022">
    <property type="entry name" value="ASCH"/>
    <property type="match status" value="1"/>
</dbReference>
<dbReference type="Pfam" id="PF23135">
    <property type="entry name" value="TRI4_N"/>
    <property type="match status" value="1"/>
</dbReference>
<dbReference type="EMBL" id="GDQN01000867">
    <property type="protein sequence ID" value="JAT90187.1"/>
    <property type="molecule type" value="Transcribed_RNA"/>
</dbReference>
<dbReference type="InterPro" id="IPR039128">
    <property type="entry name" value="TRIP4-like"/>
</dbReference>
<dbReference type="PANTHER" id="PTHR12963:SF4">
    <property type="entry name" value="ACTIVATING SIGNAL COINTEGRATOR 1"/>
    <property type="match status" value="1"/>
</dbReference>
<evidence type="ECO:0000313" key="3">
    <source>
        <dbReference type="EMBL" id="JAT90187.1"/>
    </source>
</evidence>
<reference evidence="3" key="1">
    <citation type="submission" date="2015-09" db="EMBL/GenBank/DDBJ databases">
        <title>De novo assembly of Pectinophora gossypiella (Pink Bollworm) gut transcriptome.</title>
        <authorList>
            <person name="Tassone E.E."/>
        </authorList>
    </citation>
    <scope>NUCLEOTIDE SEQUENCE</scope>
</reference>
<dbReference type="InterPro" id="IPR056994">
    <property type="entry name" value="TRI4_N"/>
</dbReference>
<dbReference type="OrthoDB" id="338816at2759"/>
<dbReference type="InterPro" id="IPR007374">
    <property type="entry name" value="ASCH_domain"/>
</dbReference>
<dbReference type="SUPFAM" id="SSF88697">
    <property type="entry name" value="PUA domain-like"/>
    <property type="match status" value="1"/>
</dbReference>
<feature type="domain" description="ASCH" evidence="2">
    <location>
        <begin position="370"/>
        <end position="483"/>
    </location>
</feature>
<organism evidence="3">
    <name type="scientific">Pectinophora gossypiella</name>
    <name type="common">Cotton pink bollworm</name>
    <name type="synonym">Depressaria gossypiella</name>
    <dbReference type="NCBI Taxonomy" id="13191"/>
    <lineage>
        <taxon>Eukaryota</taxon>
        <taxon>Metazoa</taxon>
        <taxon>Ecdysozoa</taxon>
        <taxon>Arthropoda</taxon>
        <taxon>Hexapoda</taxon>
        <taxon>Insecta</taxon>
        <taxon>Pterygota</taxon>
        <taxon>Neoptera</taxon>
        <taxon>Endopterygota</taxon>
        <taxon>Lepidoptera</taxon>
        <taxon>Glossata</taxon>
        <taxon>Ditrysia</taxon>
        <taxon>Gelechioidea</taxon>
        <taxon>Gelechiidae</taxon>
        <taxon>Apatetrinae</taxon>
        <taxon>Pectinophora</taxon>
    </lineage>
</organism>
<evidence type="ECO:0000259" key="2">
    <source>
        <dbReference type="SMART" id="SM01022"/>
    </source>
</evidence>
<dbReference type="CDD" id="cd06554">
    <property type="entry name" value="ASCH_ASC-1_like"/>
    <property type="match status" value="1"/>
</dbReference>
<sequence>MEQWLKEGLSKVLDFEIPDDWISYIMSIEREADFNEYMKNLLDFDNAQHRSFFMDLVKKKFPNRGAPAPRQKKKISKNKSTQDFIGMEPVNPPEKEVTSENEGKSKKKTKFVNLYSQEGENAQVVLLKGRHRCDCEASKHKLINNCINCGRIVCTQEGSGPCLYCGNLVCTPEEEQEIYSNTKSGAKLKDALSRKERPKGWEEALAHMHKLLNYERNSEKRTHVVDDDCDYFNTSSVWLSQEEKDKLQSYQQQLHDKKHASRRATKMTIDFAGRQILEDKPENTSVDLNIIRDITSGGSSHTAAQEFRNPLLTAASVASARDVVAEADAPIVQFDSSATEGYAAVTKTSSAVSKVQDGQLLEMSDSGKCLSMHQPWASLLVEGIKLHEGRTWYTSHRGRLWIASTVKPPDQDVIRSLEAQYRAIYPDKNLVFPTFYPTGCLLGCVNVDDCLPQEEYQKLYPGGESDSPYVFICSNPTSLKLRFPVKGQHKIYQLDKTIHKAAMKCIQNMAKIQAEQVKAG</sequence>
<accession>A0A1E1WTC4</accession>
<dbReference type="Pfam" id="PF04266">
    <property type="entry name" value="ASCH"/>
    <property type="match status" value="1"/>
</dbReference>
<proteinExistence type="predicted"/>
<dbReference type="AlphaFoldDB" id="A0A1E1WTC4"/>
<dbReference type="InterPro" id="IPR009349">
    <property type="entry name" value="TRIP4/RQT4_C2HC5_Znf"/>
</dbReference>
<dbReference type="PANTHER" id="PTHR12963">
    <property type="entry name" value="THYROID RECEPTOR INTERACTING PROTEIN RELATED"/>
    <property type="match status" value="1"/>
</dbReference>
<dbReference type="InterPro" id="IPR056993">
    <property type="entry name" value="TRIP4_3rd_dom"/>
</dbReference>
<dbReference type="FunFam" id="2.30.130.30:FF:000006">
    <property type="entry name" value="Putative_zinc_finger_motif_-_C2HC5-type /ASCH_domain_containing_protein_-_putative"/>
    <property type="match status" value="1"/>
</dbReference>
<feature type="compositionally biased region" description="Basic and acidic residues" evidence="1">
    <location>
        <begin position="93"/>
        <end position="104"/>
    </location>
</feature>
<name>A0A1E1WTC4_PECGO</name>
<dbReference type="Gene3D" id="2.30.130.30">
    <property type="entry name" value="Hypothetical protein"/>
    <property type="match status" value="1"/>
</dbReference>
<protein>
    <recommendedName>
        <fullName evidence="2">ASCH domain-containing protein</fullName>
    </recommendedName>
</protein>
<dbReference type="GO" id="GO:0005634">
    <property type="term" value="C:nucleus"/>
    <property type="evidence" value="ECO:0007669"/>
    <property type="project" value="InterPro"/>
</dbReference>
<dbReference type="GO" id="GO:0180022">
    <property type="term" value="C:RQC-trigger complex"/>
    <property type="evidence" value="ECO:0007669"/>
    <property type="project" value="InterPro"/>
</dbReference>
<evidence type="ECO:0000256" key="1">
    <source>
        <dbReference type="SAM" id="MobiDB-lite"/>
    </source>
</evidence>
<dbReference type="InterPro" id="IPR015947">
    <property type="entry name" value="PUA-like_sf"/>
</dbReference>
<dbReference type="GO" id="GO:0008270">
    <property type="term" value="F:zinc ion binding"/>
    <property type="evidence" value="ECO:0007669"/>
    <property type="project" value="InterPro"/>
</dbReference>
<dbReference type="Pfam" id="PF06221">
    <property type="entry name" value="zf-C2HC5"/>
    <property type="match status" value="1"/>
</dbReference>
<dbReference type="Pfam" id="PF23134">
    <property type="entry name" value="TRIP4_3rd"/>
    <property type="match status" value="1"/>
</dbReference>
<feature type="region of interest" description="Disordered" evidence="1">
    <location>
        <begin position="63"/>
        <end position="105"/>
    </location>
</feature>
<gene>
    <name evidence="3" type="ORF">g.3046</name>
</gene>